<dbReference type="PANTHER" id="PTHR32432:SF3">
    <property type="entry name" value="ETHANOLAMINE UTILIZATION PROTEIN EUTJ"/>
    <property type="match status" value="1"/>
</dbReference>
<dbReference type="Pfam" id="PF14450">
    <property type="entry name" value="FtsA"/>
    <property type="match status" value="1"/>
</dbReference>
<name>D6XSJ8_BACIE</name>
<feature type="domain" description="SHS2" evidence="2">
    <location>
        <begin position="10"/>
        <end position="209"/>
    </location>
</feature>
<keyword evidence="1" id="KW-0694">RNA-binding</keyword>
<sequence length="721" mass="78893">MTKPDPESLIFGLDIGTRSIVGLIIQSTETGYHVLDVHSIEHTERSMLDGQIHNVIEVARTITLVKQHLEERYGPLKKVCVAAAGRSLKTVKAVEELNITGKPIFDRTALLALELSAVQKAQFKLASDESGQTNGAVNEYCVGYSVLDYHLDGEKIGSLVDQKGRNAAVEVIATFLPKVVVESLIAALQRSDLELEALTLEPIAAINVLIPQSMRRLNVALVDIGAGTSDIAITDSGTVTAYGMVPNAGDEITEAISDQFLLDFPDAEAVKRQLNDNEEIIMQDILGMETTMSKEEILTPILPAIDHLADQISAEILSLNTRTPKAVMLVGGGSMTPLLSEKIAERLELPANRVAIRGIDAIKSLTFEKEFEPTPELVTPIGIAIAARENPVEYISIKVNEETVRLFDIKKLTVGDGILSSGVELNRLFGKPGMAMMVKVNGRVVTIPGEHGTPPVLKKNGHDVSLDDPLEHGDVIFVEKGVSGADATATVSDVLELPEAITVEINEETYWIEPVITLNDSTVTPDSTLSDRDRLDFHFPDTLDEVLRLAGLKTDPEAQGTISITVNQHRMSLKRDEATYLINGEPASLKSPVKNGDRITLNGSTEESFSVQDVLLQTHDQANREIIVTFNDEPVRLEKSLFDCTINGESAALHSSVKHGDRVEIRERTNVSFIFQDVFAKVQVKKPERSTNVKPVILRNEEETSFSAQIHHGDSLQLRWT</sequence>
<dbReference type="SMART" id="SM00842">
    <property type="entry name" value="FtsA"/>
    <property type="match status" value="1"/>
</dbReference>
<dbReference type="STRING" id="439292.Bsel_1272"/>
<evidence type="ECO:0000256" key="1">
    <source>
        <dbReference type="PROSITE-ProRule" id="PRU00182"/>
    </source>
</evidence>
<organism evidence="3 4">
    <name type="scientific">Bacillus selenitireducens (strain ATCC 700615 / DSM 15326 / MLS10)</name>
    <dbReference type="NCBI Taxonomy" id="439292"/>
    <lineage>
        <taxon>Bacteria</taxon>
        <taxon>Bacillati</taxon>
        <taxon>Bacillota</taxon>
        <taxon>Bacilli</taxon>
        <taxon>Bacillales</taxon>
        <taxon>Bacillaceae</taxon>
        <taxon>Salisediminibacterium</taxon>
    </lineage>
</organism>
<protein>
    <submittedName>
        <fullName evidence="3">Actin-like protein ATPase involved in cell division-like protein</fullName>
    </submittedName>
</protein>
<dbReference type="PROSITE" id="PS50889">
    <property type="entry name" value="S4"/>
    <property type="match status" value="1"/>
</dbReference>
<dbReference type="PANTHER" id="PTHR32432">
    <property type="entry name" value="CELL DIVISION PROTEIN FTSA-RELATED"/>
    <property type="match status" value="1"/>
</dbReference>
<evidence type="ECO:0000313" key="4">
    <source>
        <dbReference type="Proteomes" id="UP000000271"/>
    </source>
</evidence>
<reference evidence="3" key="1">
    <citation type="submission" date="2009-10" db="EMBL/GenBank/DDBJ databases">
        <title>Complete sequence of Bacillus selenitireducens MLS10.</title>
        <authorList>
            <consortium name="US DOE Joint Genome Institute"/>
            <person name="Lucas S."/>
            <person name="Copeland A."/>
            <person name="Lapidus A."/>
            <person name="Glavina del Rio T."/>
            <person name="Dalin E."/>
            <person name="Tice H."/>
            <person name="Bruce D."/>
            <person name="Goodwin L."/>
            <person name="Pitluck S."/>
            <person name="Sims D."/>
            <person name="Brettin T."/>
            <person name="Detter J.C."/>
            <person name="Han C."/>
            <person name="Larimer F."/>
            <person name="Land M."/>
            <person name="Hauser L."/>
            <person name="Kyrpides N."/>
            <person name="Ovchinnikova G."/>
            <person name="Stolz J."/>
        </authorList>
    </citation>
    <scope>NUCLEOTIDE SEQUENCE [LARGE SCALE GENOMIC DNA]</scope>
    <source>
        <strain evidence="3">MLS10</strain>
    </source>
</reference>
<proteinExistence type="predicted"/>
<dbReference type="RefSeq" id="WP_013172208.1">
    <property type="nucleotide sequence ID" value="NC_014219.1"/>
</dbReference>
<dbReference type="InterPro" id="IPR043129">
    <property type="entry name" value="ATPase_NBD"/>
</dbReference>
<dbReference type="InterPro" id="IPR050696">
    <property type="entry name" value="FtsA/MreB"/>
</dbReference>
<dbReference type="AlphaFoldDB" id="D6XSJ8"/>
<dbReference type="GO" id="GO:0051301">
    <property type="term" value="P:cell division"/>
    <property type="evidence" value="ECO:0007669"/>
    <property type="project" value="UniProtKB-KW"/>
</dbReference>
<dbReference type="KEGG" id="bse:Bsel_1272"/>
<dbReference type="Gene3D" id="3.30.420.40">
    <property type="match status" value="1"/>
</dbReference>
<gene>
    <name evidence="3" type="ordered locus">Bsel_1272</name>
</gene>
<dbReference type="eggNOG" id="COG0849">
    <property type="taxonomic scope" value="Bacteria"/>
</dbReference>
<accession>D6XSJ8</accession>
<dbReference type="SUPFAM" id="SSF53067">
    <property type="entry name" value="Actin-like ATPase domain"/>
    <property type="match status" value="2"/>
</dbReference>
<dbReference type="HOGENOM" id="CLU_010661_0_0_9"/>
<dbReference type="InterPro" id="IPR003494">
    <property type="entry name" value="SHS2_FtsA"/>
</dbReference>
<dbReference type="GO" id="GO:0003723">
    <property type="term" value="F:RNA binding"/>
    <property type="evidence" value="ECO:0007669"/>
    <property type="project" value="UniProtKB-KW"/>
</dbReference>
<dbReference type="Proteomes" id="UP000000271">
    <property type="component" value="Chromosome"/>
</dbReference>
<dbReference type="EMBL" id="CP001791">
    <property type="protein sequence ID" value="ADH98784.1"/>
    <property type="molecule type" value="Genomic_DNA"/>
</dbReference>
<evidence type="ECO:0000313" key="3">
    <source>
        <dbReference type="EMBL" id="ADH98784.1"/>
    </source>
</evidence>
<keyword evidence="4" id="KW-1185">Reference proteome</keyword>
<dbReference type="OrthoDB" id="9768127at2"/>
<evidence type="ECO:0000259" key="2">
    <source>
        <dbReference type="SMART" id="SM00842"/>
    </source>
</evidence>
<dbReference type="CDD" id="cd24004">
    <property type="entry name" value="ASKHA_NBD_PilM-like"/>
    <property type="match status" value="1"/>
</dbReference>